<dbReference type="Pfam" id="PF06048">
    <property type="entry name" value="DUF927"/>
    <property type="match status" value="1"/>
</dbReference>
<sequence length="588" mass="62352">MGQMITLTRDAWREVDPADPSTAVAHADGMPPGLELLPDGLWQTAPDGKTHRIGSWLVIEALFKEAVGQGWGKVVVITDPDGTRHRLTFLDGEIATNWSKVLSTLLNAGYQLGEAPDAGKRLQRVLQAWRPQARRSRIGRIGVHLTPQPCFVLPTGQVIGAEGLVADAAATSAAADMQPAGRIEDWREQIGALCSGNPLMIMAVSLAFFGPVLGLVDPDMGGGFHLGGSSSRGKSTIAEVAASVWGGPRLRRSWNATANGLEALAVAHSGTLLILDEIGEAAPKVIGRAIYALSNGAGKGRMTSEAGLRAGESWALAFLSTGELGVARKLAEAGVDIMAGQAVRLIEVAADGRRFGAFDTLHGARDGAAFADLIKAQRLRFHGTAGPAFVEAAFADVEATRAQIGTLAQNGMVRMRKGLGVEPDGQMLRVLKRCAHVAAAGELATRHGLTGWAAGEAENALVEVFEDWLAARDDGSTLAATLHLQKLRSWLRDHDSEIAELPVVSVSRTKGWKDKERIYLSPEAWVEIHGPSHASVSRVLEGAGVLETGDGRNIAARAPRAIPGRPRVYRLRRACVEGVASPDGTHME</sequence>
<evidence type="ECO:0000313" key="2">
    <source>
        <dbReference type="EMBL" id="NBZ87577.1"/>
    </source>
</evidence>
<protein>
    <submittedName>
        <fullName evidence="2">DUF927 domain-containing protein</fullName>
    </submittedName>
</protein>
<proteinExistence type="predicted"/>
<reference evidence="2" key="1">
    <citation type="submission" date="2020-01" db="EMBL/GenBank/DDBJ databases">
        <authorList>
            <person name="Chen W.-M."/>
        </authorList>
    </citation>
    <scope>NUCLEOTIDE SEQUENCE</scope>
    <source>
        <strain evidence="2">CYK-10</strain>
    </source>
</reference>
<organism evidence="2 3">
    <name type="scientific">Stagnihabitans tardus</name>
    <dbReference type="NCBI Taxonomy" id="2699202"/>
    <lineage>
        <taxon>Bacteria</taxon>
        <taxon>Pseudomonadati</taxon>
        <taxon>Pseudomonadota</taxon>
        <taxon>Alphaproteobacteria</taxon>
        <taxon>Rhodobacterales</taxon>
        <taxon>Paracoccaceae</taxon>
        <taxon>Stagnihabitans</taxon>
    </lineage>
</organism>
<dbReference type="InterPro" id="IPR009270">
    <property type="entry name" value="DUF927"/>
</dbReference>
<dbReference type="AlphaFoldDB" id="A0AAE5BUT5"/>
<feature type="domain" description="DUF927" evidence="1">
    <location>
        <begin position="48"/>
        <end position="310"/>
    </location>
</feature>
<evidence type="ECO:0000259" key="1">
    <source>
        <dbReference type="Pfam" id="PF06048"/>
    </source>
</evidence>
<name>A0AAE5BUT5_9RHOB</name>
<evidence type="ECO:0000313" key="3">
    <source>
        <dbReference type="Proteomes" id="UP001193501"/>
    </source>
</evidence>
<dbReference type="Proteomes" id="UP001193501">
    <property type="component" value="Unassembled WGS sequence"/>
</dbReference>
<gene>
    <name evidence="2" type="ORF">GV832_08290</name>
</gene>
<dbReference type="RefSeq" id="WP_168774380.1">
    <property type="nucleotide sequence ID" value="NZ_JAABNR010000006.1"/>
</dbReference>
<keyword evidence="3" id="KW-1185">Reference proteome</keyword>
<dbReference type="EMBL" id="JAABNR010000006">
    <property type="protein sequence ID" value="NBZ87577.1"/>
    <property type="molecule type" value="Genomic_DNA"/>
</dbReference>
<comment type="caution">
    <text evidence="2">The sequence shown here is derived from an EMBL/GenBank/DDBJ whole genome shotgun (WGS) entry which is preliminary data.</text>
</comment>
<accession>A0AAE5BUT5</accession>